<proteinExistence type="inferred from homology"/>
<dbReference type="GO" id="GO:0032259">
    <property type="term" value="P:methylation"/>
    <property type="evidence" value="ECO:0007669"/>
    <property type="project" value="UniProtKB-KW"/>
</dbReference>
<evidence type="ECO:0000313" key="6">
    <source>
        <dbReference type="Proteomes" id="UP000198733"/>
    </source>
</evidence>
<keyword evidence="6" id="KW-1185">Reference proteome</keyword>
<evidence type="ECO:0000256" key="1">
    <source>
        <dbReference type="ARBA" id="ARBA00007228"/>
    </source>
</evidence>
<reference evidence="5 6" key="1">
    <citation type="submission" date="2016-10" db="EMBL/GenBank/DDBJ databases">
        <authorList>
            <person name="Varghese N."/>
            <person name="Submissions S."/>
        </authorList>
    </citation>
    <scope>NUCLEOTIDE SEQUENCE [LARGE SCALE GENOMIC DNA]</scope>
    <source>
        <strain evidence="5 6">CGMCC 1.7734</strain>
    </source>
</reference>
<dbReference type="Gene3D" id="3.40.1280.10">
    <property type="match status" value="1"/>
</dbReference>
<comment type="caution">
    <text evidence="5">The sequence shown here is derived from an EMBL/GenBank/DDBJ whole genome shotgun (WGS) entry which is preliminary data.</text>
</comment>
<keyword evidence="3" id="KW-0808">Transferase</keyword>
<evidence type="ECO:0000256" key="3">
    <source>
        <dbReference type="ARBA" id="ARBA00022679"/>
    </source>
</evidence>
<dbReference type="Pfam" id="PF00588">
    <property type="entry name" value="SpoU_methylase"/>
    <property type="match status" value="1"/>
</dbReference>
<dbReference type="InterPro" id="IPR013123">
    <property type="entry name" value="SpoU_subst-bd"/>
</dbReference>
<evidence type="ECO:0000259" key="4">
    <source>
        <dbReference type="SMART" id="SM00967"/>
    </source>
</evidence>
<dbReference type="InterPro" id="IPR053888">
    <property type="entry name" value="MRM3-like_sub_bind"/>
</dbReference>
<evidence type="ECO:0000256" key="2">
    <source>
        <dbReference type="ARBA" id="ARBA00022603"/>
    </source>
</evidence>
<dbReference type="GO" id="GO:0008168">
    <property type="term" value="F:methyltransferase activity"/>
    <property type="evidence" value="ECO:0007669"/>
    <property type="project" value="UniProtKB-KW"/>
</dbReference>
<dbReference type="InterPro" id="IPR051259">
    <property type="entry name" value="rRNA_Methyltransferase"/>
</dbReference>
<feature type="domain" description="RNA 2-O ribose methyltransferase substrate binding" evidence="4">
    <location>
        <begin position="29"/>
        <end position="96"/>
    </location>
</feature>
<dbReference type="InterPro" id="IPR029028">
    <property type="entry name" value="Alpha/beta_knot_MTases"/>
</dbReference>
<dbReference type="PANTHER" id="PTHR43191:SF2">
    <property type="entry name" value="RRNA METHYLTRANSFERASE 3, MITOCHONDRIAL"/>
    <property type="match status" value="1"/>
</dbReference>
<dbReference type="Proteomes" id="UP000198733">
    <property type="component" value="Unassembled WGS sequence"/>
</dbReference>
<evidence type="ECO:0000313" key="5">
    <source>
        <dbReference type="EMBL" id="SEQ12716.1"/>
    </source>
</evidence>
<gene>
    <name evidence="5" type="ORF">SAMN05216232_1635</name>
</gene>
<name>A0A1H9DGV6_9BACI</name>
<dbReference type="CDD" id="cd18095">
    <property type="entry name" value="SpoU-like_rRNA-MTase"/>
    <property type="match status" value="1"/>
</dbReference>
<dbReference type="SUPFAM" id="SSF75217">
    <property type="entry name" value="alpha/beta knot"/>
    <property type="match status" value="1"/>
</dbReference>
<dbReference type="RefSeq" id="WP_092503602.1">
    <property type="nucleotide sequence ID" value="NZ_FOEH01000002.1"/>
</dbReference>
<dbReference type="SMART" id="SM00967">
    <property type="entry name" value="SpoU_sub_bind"/>
    <property type="match status" value="1"/>
</dbReference>
<dbReference type="Gene3D" id="3.30.1330.30">
    <property type="match status" value="1"/>
</dbReference>
<comment type="similarity">
    <text evidence="1">Belongs to the class IV-like SAM-binding methyltransferase superfamily. RNA methyltransferase TrmH family.</text>
</comment>
<dbReference type="SUPFAM" id="SSF55315">
    <property type="entry name" value="L30e-like"/>
    <property type="match status" value="1"/>
</dbReference>
<dbReference type="Pfam" id="PF22435">
    <property type="entry name" value="MRM3-like_sub_bind"/>
    <property type="match status" value="1"/>
</dbReference>
<accession>A0A1H9DGV6</accession>
<dbReference type="InterPro" id="IPR029026">
    <property type="entry name" value="tRNA_m1G_MTases_N"/>
</dbReference>
<dbReference type="InterPro" id="IPR029064">
    <property type="entry name" value="Ribosomal_eL30-like_sf"/>
</dbReference>
<sequence length="245" mass="27290">MITSVQNEKVKQWNKLHKRKGRTKSGTFFIEGFHLVEEAHKSEWEIVEIIVQKDTHYPDWFDDYMVTVVGEKVLQYIARTETPQGVSAIIKMKEPKAIMGNSILLIDSIQDPGNLGTVIRTADAAGFDAVMLGDNTVDMYNDKVIRSTQGSLFHLSISQVNIKEKIPQLKTEGFSVWASALSNARQFNKLEVPEKTALIIGNEGAGIQSEIVDLADTVVKIPIYGEAESLNVSVAAGILMYYIKM</sequence>
<dbReference type="EMBL" id="FOEH01000002">
    <property type="protein sequence ID" value="SEQ12716.1"/>
    <property type="molecule type" value="Genomic_DNA"/>
</dbReference>
<keyword evidence="2 5" id="KW-0489">Methyltransferase</keyword>
<organism evidence="5 6">
    <name type="scientific">Virgibacillus subterraneus</name>
    <dbReference type="NCBI Taxonomy" id="621109"/>
    <lineage>
        <taxon>Bacteria</taxon>
        <taxon>Bacillati</taxon>
        <taxon>Bacillota</taxon>
        <taxon>Bacilli</taxon>
        <taxon>Bacillales</taxon>
        <taxon>Bacillaceae</taxon>
        <taxon>Virgibacillus</taxon>
    </lineage>
</organism>
<dbReference type="InterPro" id="IPR001537">
    <property type="entry name" value="SpoU_MeTrfase"/>
</dbReference>
<dbReference type="PANTHER" id="PTHR43191">
    <property type="entry name" value="RRNA METHYLTRANSFERASE 3"/>
    <property type="match status" value="1"/>
</dbReference>
<protein>
    <submittedName>
        <fullName evidence="5">RNA methyltransferase, TrmH family</fullName>
    </submittedName>
</protein>